<comment type="caution">
    <text evidence="8">The sequence shown here is derived from an EMBL/GenBank/DDBJ whole genome shotgun (WGS) entry which is preliminary data.</text>
</comment>
<dbReference type="PROSITE" id="PS00737">
    <property type="entry name" value="THIOLASE_2"/>
    <property type="match status" value="1"/>
</dbReference>
<feature type="domain" description="Thiolase C-terminal" evidence="7">
    <location>
        <begin position="285"/>
        <end position="422"/>
    </location>
</feature>
<dbReference type="GO" id="GO:0003988">
    <property type="term" value="F:acetyl-CoA C-acyltransferase activity"/>
    <property type="evidence" value="ECO:0007669"/>
    <property type="project" value="UniProtKB-EC"/>
</dbReference>
<keyword evidence="3 5" id="KW-0012">Acyltransferase</keyword>
<dbReference type="InterPro" id="IPR020617">
    <property type="entry name" value="Thiolase_C"/>
</dbReference>
<dbReference type="RefSeq" id="WP_006342290.1">
    <property type="nucleotide sequence ID" value="NZ_BAWW01000003.1"/>
</dbReference>
<comment type="similarity">
    <text evidence="1 5">Belongs to the thiolase-like superfamily. Thiolase family.</text>
</comment>
<keyword evidence="2 5" id="KW-0808">Transferase</keyword>
<proteinExistence type="inferred from homology"/>
<feature type="active site" description="Proton acceptor" evidence="4">
    <location>
        <position position="410"/>
    </location>
</feature>
<protein>
    <submittedName>
        <fullName evidence="8">3-ketoacyl-CoA thiolase</fullName>
        <ecNumber evidence="8">2.3.1.16</ecNumber>
    </submittedName>
</protein>
<dbReference type="CDD" id="cd00751">
    <property type="entry name" value="thiolase"/>
    <property type="match status" value="1"/>
</dbReference>
<sequence>MKERLAIIEGIRTPFCKANEVLRHLEADDLGAFAVRELLARMPIPKDKIDELIFGNVIEPPHAGNVARVVAVKAGLSVKTPAYTVNRNCASGMEAVVTAANKIEAGEASIIITGGTESMSHFPVLFPNRMREFLLTFNKAKTWKQRLRALLSFRPSLLTPQMPKLADPLCSLSMGQTAEILVRQFKITREEQDAFALMSQQRALAAREKLAEEIIPIPYPPFFDRMQLVDDGPREGTSLEGLAKLKPAFDSLTGTVTAGNSSQITDGAVALLVMSESKAKELGLQPIGYLVEYAYAGLDPSRMGLGPAYSIAKLLKKTGKKLQDFDLIEINEAFAGQVIAVERALNSPEFVKKELGEETVIGEIDRNKLNVNGGAIALGHPLGASGARLILTLLKELKRRKKNSGLAALCIGGGQGEAVSLEVQ</sequence>
<feature type="active site" description="Acyl-thioester intermediate" evidence="4">
    <location>
        <position position="89"/>
    </location>
</feature>
<evidence type="ECO:0000256" key="1">
    <source>
        <dbReference type="ARBA" id="ARBA00010982"/>
    </source>
</evidence>
<accession>A0A0C1EBS8</accession>
<dbReference type="AlphaFoldDB" id="A0A0C1EBS8"/>
<dbReference type="SUPFAM" id="SSF53901">
    <property type="entry name" value="Thiolase-like"/>
    <property type="match status" value="2"/>
</dbReference>
<gene>
    <name evidence="8" type="primary">fadI</name>
    <name evidence="8" type="ORF">DB43_DU00090</name>
</gene>
<dbReference type="OMA" id="RWCASSM"/>
<dbReference type="Pfam" id="PF00108">
    <property type="entry name" value="Thiolase_N"/>
    <property type="match status" value="1"/>
</dbReference>
<reference evidence="8 9" key="1">
    <citation type="journal article" date="2014" name="Mol. Biol. Evol.">
        <title>Massive expansion of Ubiquitination-related gene families within the Chlamydiae.</title>
        <authorList>
            <person name="Domman D."/>
            <person name="Collingro A."/>
            <person name="Lagkouvardos I."/>
            <person name="Gehre L."/>
            <person name="Weinmaier T."/>
            <person name="Rattei T."/>
            <person name="Subtil A."/>
            <person name="Horn M."/>
        </authorList>
    </citation>
    <scope>NUCLEOTIDE SEQUENCE [LARGE SCALE GENOMIC DNA]</scope>
    <source>
        <strain evidence="8 9">OEW1</strain>
    </source>
</reference>
<name>A0A0C1EBS8_9BACT</name>
<dbReference type="InterPro" id="IPR020613">
    <property type="entry name" value="Thiolase_CS"/>
</dbReference>
<evidence type="ECO:0000259" key="6">
    <source>
        <dbReference type="Pfam" id="PF00108"/>
    </source>
</evidence>
<dbReference type="InterPro" id="IPR020615">
    <property type="entry name" value="Thiolase_acyl_enz_int_AS"/>
</dbReference>
<dbReference type="InterPro" id="IPR020610">
    <property type="entry name" value="Thiolase_AS"/>
</dbReference>
<feature type="domain" description="Thiolase N-terminal" evidence="6">
    <location>
        <begin position="6"/>
        <end position="277"/>
    </location>
</feature>
<organism evidence="8 9">
    <name type="scientific">Parachlamydia acanthamoebae</name>
    <dbReference type="NCBI Taxonomy" id="83552"/>
    <lineage>
        <taxon>Bacteria</taxon>
        <taxon>Pseudomonadati</taxon>
        <taxon>Chlamydiota</taxon>
        <taxon>Chlamydiia</taxon>
        <taxon>Parachlamydiales</taxon>
        <taxon>Parachlamydiaceae</taxon>
        <taxon>Parachlamydia</taxon>
    </lineage>
</organism>
<dbReference type="GO" id="GO:0005829">
    <property type="term" value="C:cytosol"/>
    <property type="evidence" value="ECO:0007669"/>
    <property type="project" value="TreeGrafter"/>
</dbReference>
<evidence type="ECO:0000313" key="8">
    <source>
        <dbReference type="EMBL" id="KIA78542.1"/>
    </source>
</evidence>
<evidence type="ECO:0000256" key="5">
    <source>
        <dbReference type="RuleBase" id="RU003557"/>
    </source>
</evidence>
<evidence type="ECO:0000259" key="7">
    <source>
        <dbReference type="Pfam" id="PF02803"/>
    </source>
</evidence>
<evidence type="ECO:0000256" key="2">
    <source>
        <dbReference type="ARBA" id="ARBA00022679"/>
    </source>
</evidence>
<feature type="active site" description="Proton acceptor" evidence="4">
    <location>
        <position position="380"/>
    </location>
</feature>
<dbReference type="PIRSF" id="PIRSF000429">
    <property type="entry name" value="Ac-CoA_Ac_transf"/>
    <property type="match status" value="1"/>
</dbReference>
<dbReference type="PANTHER" id="PTHR18919">
    <property type="entry name" value="ACETYL-COA C-ACYLTRANSFERASE"/>
    <property type="match status" value="1"/>
</dbReference>
<dbReference type="Pfam" id="PF02803">
    <property type="entry name" value="Thiolase_C"/>
    <property type="match status" value="1"/>
</dbReference>
<dbReference type="PROSITE" id="PS00099">
    <property type="entry name" value="THIOLASE_3"/>
    <property type="match status" value="1"/>
</dbReference>
<dbReference type="EC" id="2.3.1.16" evidence="8"/>
<evidence type="ECO:0000256" key="3">
    <source>
        <dbReference type="ARBA" id="ARBA00023315"/>
    </source>
</evidence>
<dbReference type="Proteomes" id="UP000031307">
    <property type="component" value="Unassembled WGS sequence"/>
</dbReference>
<dbReference type="FunFam" id="3.40.47.10:FF:000010">
    <property type="entry name" value="Acetyl-CoA acetyltransferase (Thiolase)"/>
    <property type="match status" value="1"/>
</dbReference>
<dbReference type="PANTHER" id="PTHR18919:SF107">
    <property type="entry name" value="ACETYL-COA ACETYLTRANSFERASE, CYTOSOLIC"/>
    <property type="match status" value="1"/>
</dbReference>
<dbReference type="NCBIfam" id="TIGR01930">
    <property type="entry name" value="AcCoA-C-Actrans"/>
    <property type="match status" value="1"/>
</dbReference>
<dbReference type="InterPro" id="IPR016039">
    <property type="entry name" value="Thiolase-like"/>
</dbReference>
<evidence type="ECO:0000313" key="9">
    <source>
        <dbReference type="Proteomes" id="UP000031307"/>
    </source>
</evidence>
<evidence type="ECO:0000256" key="4">
    <source>
        <dbReference type="PIRSR" id="PIRSR000429-1"/>
    </source>
</evidence>
<dbReference type="PROSITE" id="PS00098">
    <property type="entry name" value="THIOLASE_1"/>
    <property type="match status" value="1"/>
</dbReference>
<dbReference type="PATRIC" id="fig|83552.4.peg.231"/>
<dbReference type="InterPro" id="IPR020616">
    <property type="entry name" value="Thiolase_N"/>
</dbReference>
<dbReference type="EMBL" id="JSAM01000015">
    <property type="protein sequence ID" value="KIA78542.1"/>
    <property type="molecule type" value="Genomic_DNA"/>
</dbReference>
<dbReference type="InterPro" id="IPR002155">
    <property type="entry name" value="Thiolase"/>
</dbReference>
<dbReference type="Gene3D" id="3.40.47.10">
    <property type="match status" value="1"/>
</dbReference>